<keyword evidence="3" id="KW-0816">Tricarboxylic acid cycle</keyword>
<proteinExistence type="predicted"/>
<dbReference type="FunFam" id="3.40.50.970:FF:000001">
    <property type="entry name" value="Pyruvate dehydrogenase E1 beta subunit"/>
    <property type="match status" value="1"/>
</dbReference>
<dbReference type="KEGG" id="mant:BHD05_12675"/>
<dbReference type="SUPFAM" id="SSF52922">
    <property type="entry name" value="TK C-terminal domain-like"/>
    <property type="match status" value="1"/>
</dbReference>
<dbReference type="Pfam" id="PF00676">
    <property type="entry name" value="E1_dh"/>
    <property type="match status" value="1"/>
</dbReference>
<dbReference type="InterPro" id="IPR001017">
    <property type="entry name" value="DH_E1"/>
</dbReference>
<dbReference type="GO" id="GO:0004591">
    <property type="term" value="F:oxoglutarate dehydrogenase (succinyl-transferring) activity"/>
    <property type="evidence" value="ECO:0007669"/>
    <property type="project" value="UniProtKB-EC"/>
</dbReference>
<gene>
    <name evidence="8" type="ORF">BHD05_12675</name>
</gene>
<dbReference type="EMBL" id="CP017146">
    <property type="protein sequence ID" value="QHO70379.1"/>
    <property type="molecule type" value="Genomic_DNA"/>
</dbReference>
<name>A0A7L5APU2_9MICO</name>
<dbReference type="CDD" id="cd02000">
    <property type="entry name" value="TPP_E1_PDC_ADC_BCADC"/>
    <property type="match status" value="1"/>
</dbReference>
<evidence type="ECO:0000256" key="4">
    <source>
        <dbReference type="ARBA" id="ARBA00023002"/>
    </source>
</evidence>
<keyword evidence="5" id="KW-0786">Thiamine pyrophosphate</keyword>
<reference evidence="8 9" key="1">
    <citation type="submission" date="2016-09" db="EMBL/GenBank/DDBJ databases">
        <title>Complete genome sequence of microbes from the polar regions.</title>
        <authorList>
            <person name="Liao L."/>
            <person name="Chen B."/>
        </authorList>
    </citation>
    <scope>NUCLEOTIDE SEQUENCE [LARGE SCALE GENOMIC DNA]</scope>
    <source>
        <strain evidence="8 9">ZS314</strain>
    </source>
</reference>
<dbReference type="GO" id="GO:0000287">
    <property type="term" value="F:magnesium ion binding"/>
    <property type="evidence" value="ECO:0007669"/>
    <property type="project" value="UniProtKB-ARBA"/>
</dbReference>
<dbReference type="Gene3D" id="3.40.50.920">
    <property type="match status" value="1"/>
</dbReference>
<dbReference type="Pfam" id="PF02779">
    <property type="entry name" value="Transket_pyr"/>
    <property type="match status" value="1"/>
</dbReference>
<dbReference type="InterPro" id="IPR029061">
    <property type="entry name" value="THDP-binding"/>
</dbReference>
<accession>A0A7L5APU2</accession>
<sequence length="662" mass="70248">MTQQTPSALEPRSATKELVDIYRSALRIRMFEEKVLELRKSDEVKGSVHLCIGQEVVPAVAARILRPSDPVLATYRGHGWALASGVPMLDLFAEILGRATGTNGGRGGSAYLSSAAHRFVGENSIVGAGLPIANGIAMGGRARGGDDVVMVSFGDGATNQGASHEAFVLAVARQLPVVFVCENNEWSEMTAIRDVVPVSLSERARAYGMDARTVDGTDPIETGVALLLAVERARSGGGPSFVECLVPRMLGHYNADIEHYRSEDDKRRAAGRDPLPRLRQRIVELDDLGFDPDVVETEVRDEVEAAAREAMTHPFPDAATATDHVWDLAAKATARPLPREGKSVAFGLAINEAIQRELAERPEALVFGEDVAAPGGVFGVTRNLQRNFGSDRVFDTPIAESSILGGALGASMGGARPIVEIMWMDFMLVALDQLVNQAANVRYLSRGAQVAPMVVRTQQGVTPGSCAQHTQSLEALLFHIPGIKVGMPSNPQDAFAMTRAAVADDDPVVLIEARSMYLDKGIVDYEAPRESVGGARLAHQGSDLLIVSWGSMVKNALAAADILAGEGIAAGVLDLRWIAPLDRGLLTDAARAHSGRVLVVQEANLTGGVASDISAILYEAGAATRVTRLGAPDTRIPASAVLQAALVPDIAEILRAARELAV</sequence>
<dbReference type="SMART" id="SM00861">
    <property type="entry name" value="Transket_pyr"/>
    <property type="match status" value="1"/>
</dbReference>
<evidence type="ECO:0000256" key="6">
    <source>
        <dbReference type="ARBA" id="ARBA00051911"/>
    </source>
</evidence>
<dbReference type="OrthoDB" id="9766715at2"/>
<comment type="catalytic activity">
    <reaction evidence="6">
        <text>N(6)-[(R)-lipoyl]-L-lysyl-[protein] + 2-oxoglutarate + H(+) = N(6)-[(R)-S(8)-succinyldihydrolipoyl]-L-lysyl-[protein] + CO2</text>
        <dbReference type="Rhea" id="RHEA:12188"/>
        <dbReference type="Rhea" id="RHEA-COMP:10474"/>
        <dbReference type="Rhea" id="RHEA-COMP:20092"/>
        <dbReference type="ChEBI" id="CHEBI:15378"/>
        <dbReference type="ChEBI" id="CHEBI:16526"/>
        <dbReference type="ChEBI" id="CHEBI:16810"/>
        <dbReference type="ChEBI" id="CHEBI:83099"/>
        <dbReference type="ChEBI" id="CHEBI:83120"/>
        <dbReference type="EC" id="1.2.4.2"/>
    </reaction>
</comment>
<evidence type="ECO:0000259" key="7">
    <source>
        <dbReference type="SMART" id="SM00861"/>
    </source>
</evidence>
<dbReference type="SUPFAM" id="SSF52518">
    <property type="entry name" value="Thiamin diphosphate-binding fold (THDP-binding)"/>
    <property type="match status" value="2"/>
</dbReference>
<keyword evidence="4" id="KW-0560">Oxidoreductase</keyword>
<protein>
    <recommendedName>
        <fullName evidence="2">dihydrolipoyllysine-residue succinyltransferase</fullName>
        <ecNumber evidence="2">2.3.1.61</ecNumber>
    </recommendedName>
</protein>
<dbReference type="AlphaFoldDB" id="A0A7L5APU2"/>
<dbReference type="EC" id="2.3.1.61" evidence="2"/>
<dbReference type="Gene3D" id="3.40.50.970">
    <property type="match status" value="2"/>
</dbReference>
<dbReference type="Proteomes" id="UP000464507">
    <property type="component" value="Chromosome"/>
</dbReference>
<organism evidence="8 9">
    <name type="scientific">Marisediminicola antarctica</name>
    <dbReference type="NCBI Taxonomy" id="674079"/>
    <lineage>
        <taxon>Bacteria</taxon>
        <taxon>Bacillati</taxon>
        <taxon>Actinomycetota</taxon>
        <taxon>Actinomycetes</taxon>
        <taxon>Micrococcales</taxon>
        <taxon>Microbacteriaceae</taxon>
        <taxon>Marisediminicola</taxon>
    </lineage>
</organism>
<dbReference type="RefSeq" id="WP_161886759.1">
    <property type="nucleotide sequence ID" value="NZ_CP017146.1"/>
</dbReference>
<evidence type="ECO:0000256" key="1">
    <source>
        <dbReference type="ARBA" id="ARBA00001964"/>
    </source>
</evidence>
<dbReference type="Pfam" id="PF02780">
    <property type="entry name" value="Transketolase_C"/>
    <property type="match status" value="1"/>
</dbReference>
<dbReference type="GO" id="GO:0004149">
    <property type="term" value="F:dihydrolipoyllysine-residue succinyltransferase activity"/>
    <property type="evidence" value="ECO:0007669"/>
    <property type="project" value="UniProtKB-EC"/>
</dbReference>
<dbReference type="InterPro" id="IPR009014">
    <property type="entry name" value="Transketo_C/PFOR_II"/>
</dbReference>
<dbReference type="InterPro" id="IPR005475">
    <property type="entry name" value="Transketolase-like_Pyr-bd"/>
</dbReference>
<evidence type="ECO:0000256" key="2">
    <source>
        <dbReference type="ARBA" id="ARBA00012945"/>
    </source>
</evidence>
<comment type="cofactor">
    <cofactor evidence="1">
        <name>thiamine diphosphate</name>
        <dbReference type="ChEBI" id="CHEBI:58937"/>
    </cofactor>
</comment>
<dbReference type="CDD" id="cd07036">
    <property type="entry name" value="TPP_PYR_E1-PDHc-beta_like"/>
    <property type="match status" value="1"/>
</dbReference>
<dbReference type="InterPro" id="IPR033248">
    <property type="entry name" value="Transketolase_C"/>
</dbReference>
<evidence type="ECO:0000256" key="3">
    <source>
        <dbReference type="ARBA" id="ARBA00022532"/>
    </source>
</evidence>
<keyword evidence="9" id="KW-1185">Reference proteome</keyword>
<dbReference type="GO" id="GO:0006099">
    <property type="term" value="P:tricarboxylic acid cycle"/>
    <property type="evidence" value="ECO:0007669"/>
    <property type="project" value="UniProtKB-KW"/>
</dbReference>
<dbReference type="PANTHER" id="PTHR43257">
    <property type="entry name" value="PYRUVATE DEHYDROGENASE E1 COMPONENT BETA SUBUNIT"/>
    <property type="match status" value="1"/>
</dbReference>
<feature type="domain" description="Transketolase-like pyrimidine-binding" evidence="7">
    <location>
        <begin position="344"/>
        <end position="519"/>
    </location>
</feature>
<evidence type="ECO:0000313" key="8">
    <source>
        <dbReference type="EMBL" id="QHO70379.1"/>
    </source>
</evidence>
<evidence type="ECO:0000256" key="5">
    <source>
        <dbReference type="ARBA" id="ARBA00023052"/>
    </source>
</evidence>
<evidence type="ECO:0000313" key="9">
    <source>
        <dbReference type="Proteomes" id="UP000464507"/>
    </source>
</evidence>
<dbReference type="PANTHER" id="PTHR43257:SF2">
    <property type="entry name" value="PYRUVATE DEHYDROGENASE E1 COMPONENT SUBUNIT BETA"/>
    <property type="match status" value="1"/>
</dbReference>